<dbReference type="EMBL" id="CAMXCT010005244">
    <property type="protein sequence ID" value="CAI4011822.1"/>
    <property type="molecule type" value="Genomic_DNA"/>
</dbReference>
<evidence type="ECO:0000256" key="1">
    <source>
        <dbReference type="SAM" id="MobiDB-lite"/>
    </source>
</evidence>
<proteinExistence type="predicted"/>
<evidence type="ECO:0000313" key="4">
    <source>
        <dbReference type="Proteomes" id="UP001152797"/>
    </source>
</evidence>
<feature type="compositionally biased region" description="Basic and acidic residues" evidence="1">
    <location>
        <begin position="656"/>
        <end position="666"/>
    </location>
</feature>
<sequence length="929" mass="101841">MDQSVGSDAGFSLVGLGDVMPTAVDVSQSGIPAETDLFGGDDDLGAWLERIAERPADPPITERLQPDRAQELPMATGSVEYGVDRCLKSLSPSMPKFFWEEDPFLKTIFCKDDANTSLFKRPQTDFDLTVSAPSDVWTMLKRPKQVLTTGICEQVIKHVEMKDEADKRTSVISNWSSLVCINLDAFALGDTLDASGDTVTHAVVNSSLRACFAQKATSTLSKRFYAVNRFVNFCCRNGLQFFPLREHVVFQFLQAMVADERTAPSAGPSLLEALRFCRSVLGLKGDMAELGTMRVDGLAVELGRRAGPITSATLDSSASHDIKDKVVFGGLLVLLYSCGRFSDGQRAVSMILDTDLERIDSGSLDAQGYVELQVLGHKSARSETLKRMVLPLVAPIFSLSSAHWFRSWIHAREILGLPVQGRLNYPFICRFDIQGKAIAEEITSAEASALLRRALKIPEQERALIRSHSLKCTPLSWSCKYGTDLPTRRLLGHHLDPHAISPETYGRDSMGPAVRCLESTLRDIKAGEFRPDETRSGRFVRAAQSEIAQTEAEPGGDTDSDSDFVPSSSDSESSDEDPFGRPSEASLLWHLVLPDLRADKELWTRVADEVRSELRPDGDGKLPVDKALDKLYMSPSVLFHLLPLPTTAAAGPPKRKVQEAEAEPQKTEPTGKGSGPAGKGNKNRLADNNFFPKGARLLKLWNDQMGKEEQDLFAEIGIPVPPLDYIQQACQLVHPELRDVKLSEGLEKVVQMLGNSGGMALRRARISWTSSVVDLARQCAQAEKQMVENRPSHLVSVLKGKRFATLHAALQKVAYEDADVALEANQGFPLAGWMKREIKAVDDDALFLFVDGACEPCSDIAGGSVTSVGAVLVDSRGNGLFCFGTTLPEEVTRLWGGGRRTQLVFEAEILPYRLALECWSDALAGRFLL</sequence>
<evidence type="ECO:0000313" key="3">
    <source>
        <dbReference type="EMBL" id="CAL1165197.1"/>
    </source>
</evidence>
<dbReference type="EMBL" id="CAMXCT020005244">
    <property type="protein sequence ID" value="CAL1165197.1"/>
    <property type="molecule type" value="Genomic_DNA"/>
</dbReference>
<feature type="region of interest" description="Disordered" evidence="1">
    <location>
        <begin position="545"/>
        <end position="581"/>
    </location>
</feature>
<evidence type="ECO:0000313" key="2">
    <source>
        <dbReference type="EMBL" id="CAI4011822.1"/>
    </source>
</evidence>
<name>A0A9P1DM00_9DINO</name>
<accession>A0A9P1DM00</accession>
<reference evidence="3" key="2">
    <citation type="submission" date="2024-04" db="EMBL/GenBank/DDBJ databases">
        <authorList>
            <person name="Chen Y."/>
            <person name="Shah S."/>
            <person name="Dougan E. K."/>
            <person name="Thang M."/>
            <person name="Chan C."/>
        </authorList>
    </citation>
    <scope>NUCLEOTIDE SEQUENCE [LARGE SCALE GENOMIC DNA]</scope>
</reference>
<protein>
    <submittedName>
        <fullName evidence="2">Uncharacterized protein</fullName>
    </submittedName>
</protein>
<gene>
    <name evidence="2" type="ORF">C1SCF055_LOCUS36949</name>
</gene>
<feature type="non-terminal residue" evidence="2">
    <location>
        <position position="1"/>
    </location>
</feature>
<reference evidence="2" key="1">
    <citation type="submission" date="2022-10" db="EMBL/GenBank/DDBJ databases">
        <authorList>
            <person name="Chen Y."/>
            <person name="Dougan E. K."/>
            <person name="Chan C."/>
            <person name="Rhodes N."/>
            <person name="Thang M."/>
        </authorList>
    </citation>
    <scope>NUCLEOTIDE SEQUENCE</scope>
</reference>
<keyword evidence="4" id="KW-1185">Reference proteome</keyword>
<dbReference type="Proteomes" id="UP001152797">
    <property type="component" value="Unassembled WGS sequence"/>
</dbReference>
<dbReference type="EMBL" id="CAMXCT030005244">
    <property type="protein sequence ID" value="CAL4799134.1"/>
    <property type="molecule type" value="Genomic_DNA"/>
</dbReference>
<comment type="caution">
    <text evidence="2">The sequence shown here is derived from an EMBL/GenBank/DDBJ whole genome shotgun (WGS) entry which is preliminary data.</text>
</comment>
<organism evidence="2">
    <name type="scientific">Cladocopium goreaui</name>
    <dbReference type="NCBI Taxonomy" id="2562237"/>
    <lineage>
        <taxon>Eukaryota</taxon>
        <taxon>Sar</taxon>
        <taxon>Alveolata</taxon>
        <taxon>Dinophyceae</taxon>
        <taxon>Suessiales</taxon>
        <taxon>Symbiodiniaceae</taxon>
        <taxon>Cladocopium</taxon>
    </lineage>
</organism>
<feature type="region of interest" description="Disordered" evidence="1">
    <location>
        <begin position="649"/>
        <end position="688"/>
    </location>
</feature>
<dbReference type="AlphaFoldDB" id="A0A9P1DM00"/>